<protein>
    <submittedName>
        <fullName evidence="1">Glutamate [NMDA] receptor subunit 1</fullName>
    </submittedName>
</protein>
<evidence type="ECO:0000313" key="2">
    <source>
        <dbReference type="Proteomes" id="UP000324222"/>
    </source>
</evidence>
<evidence type="ECO:0000313" key="1">
    <source>
        <dbReference type="EMBL" id="MPC23794.1"/>
    </source>
</evidence>
<proteinExistence type="predicted"/>
<dbReference type="OrthoDB" id="5984008at2759"/>
<dbReference type="AlphaFoldDB" id="A0A5B7DRW4"/>
<organism evidence="1 2">
    <name type="scientific">Portunus trituberculatus</name>
    <name type="common">Swimming crab</name>
    <name type="synonym">Neptunus trituberculatus</name>
    <dbReference type="NCBI Taxonomy" id="210409"/>
    <lineage>
        <taxon>Eukaryota</taxon>
        <taxon>Metazoa</taxon>
        <taxon>Ecdysozoa</taxon>
        <taxon>Arthropoda</taxon>
        <taxon>Crustacea</taxon>
        <taxon>Multicrustacea</taxon>
        <taxon>Malacostraca</taxon>
        <taxon>Eumalacostraca</taxon>
        <taxon>Eucarida</taxon>
        <taxon>Decapoda</taxon>
        <taxon>Pleocyemata</taxon>
        <taxon>Brachyura</taxon>
        <taxon>Eubrachyura</taxon>
        <taxon>Portunoidea</taxon>
        <taxon>Portunidae</taxon>
        <taxon>Portuninae</taxon>
        <taxon>Portunus</taxon>
    </lineage>
</organism>
<sequence length="179" mass="20361">MTNENYVWLVTEQALHARFVPAGALGLQLKYADDYNAHITDSLRVVALALRRLHEAHEVIPKPPISCDDWNGWDETGRELFSLIRGQVLTDGQTGKVAFDEHGDRTHAEYSVVNVQERRPLQQDYPVYRMPEVVGEFLYDVASDEMVMQLNKSSIRWAGGLTEAPPGYFLPKHLKALRN</sequence>
<dbReference type="SUPFAM" id="SSF53822">
    <property type="entry name" value="Periplasmic binding protein-like I"/>
    <property type="match status" value="1"/>
</dbReference>
<keyword evidence="2" id="KW-1185">Reference proteome</keyword>
<comment type="caution">
    <text evidence="1">The sequence shown here is derived from an EMBL/GenBank/DDBJ whole genome shotgun (WGS) entry which is preliminary data.</text>
</comment>
<gene>
    <name evidence="1" type="primary">Nmdar1_0</name>
    <name evidence="1" type="ORF">E2C01_016859</name>
</gene>
<keyword evidence="1" id="KW-0675">Receptor</keyword>
<name>A0A5B7DRW4_PORTR</name>
<dbReference type="Gene3D" id="3.40.50.2300">
    <property type="match status" value="1"/>
</dbReference>
<accession>A0A5B7DRW4</accession>
<reference evidence="1 2" key="1">
    <citation type="submission" date="2019-05" db="EMBL/GenBank/DDBJ databases">
        <title>Another draft genome of Portunus trituberculatus and its Hox gene families provides insights of decapod evolution.</title>
        <authorList>
            <person name="Jeong J.-H."/>
            <person name="Song I."/>
            <person name="Kim S."/>
            <person name="Choi T."/>
            <person name="Kim D."/>
            <person name="Ryu S."/>
            <person name="Kim W."/>
        </authorList>
    </citation>
    <scope>NUCLEOTIDE SEQUENCE [LARGE SCALE GENOMIC DNA]</scope>
    <source>
        <tissue evidence="1">Muscle</tissue>
    </source>
</reference>
<dbReference type="EMBL" id="VSRR010001253">
    <property type="protein sequence ID" value="MPC23794.1"/>
    <property type="molecule type" value="Genomic_DNA"/>
</dbReference>
<dbReference type="InterPro" id="IPR028082">
    <property type="entry name" value="Peripla_BP_I"/>
</dbReference>
<dbReference type="Proteomes" id="UP000324222">
    <property type="component" value="Unassembled WGS sequence"/>
</dbReference>